<sequence>MKSSKQQREKLPAPSCLSIKSDHSFGRYINFKDESHSCDPVVDHKSSEVTTGQSSKQHLASIFMLLEENISHFCEERA</sequence>
<gene>
    <name evidence="1" type="ORF">JOQ06_019754</name>
</gene>
<comment type="caution">
    <text evidence="1">The sequence shown here is derived from an EMBL/GenBank/DDBJ whole genome shotgun (WGS) entry which is preliminary data.</text>
</comment>
<accession>A0AAD6BQX9</accession>
<dbReference type="Proteomes" id="UP001219934">
    <property type="component" value="Unassembled WGS sequence"/>
</dbReference>
<proteinExistence type="predicted"/>
<dbReference type="AlphaFoldDB" id="A0AAD6BQX9"/>
<keyword evidence="2" id="KW-1185">Reference proteome</keyword>
<organism evidence="1 2">
    <name type="scientific">Pogonophryne albipinna</name>
    <dbReference type="NCBI Taxonomy" id="1090488"/>
    <lineage>
        <taxon>Eukaryota</taxon>
        <taxon>Metazoa</taxon>
        <taxon>Chordata</taxon>
        <taxon>Craniata</taxon>
        <taxon>Vertebrata</taxon>
        <taxon>Euteleostomi</taxon>
        <taxon>Actinopterygii</taxon>
        <taxon>Neopterygii</taxon>
        <taxon>Teleostei</taxon>
        <taxon>Neoteleostei</taxon>
        <taxon>Acanthomorphata</taxon>
        <taxon>Eupercaria</taxon>
        <taxon>Perciformes</taxon>
        <taxon>Notothenioidei</taxon>
        <taxon>Pogonophryne</taxon>
    </lineage>
</organism>
<evidence type="ECO:0000313" key="1">
    <source>
        <dbReference type="EMBL" id="KAJ4948217.1"/>
    </source>
</evidence>
<evidence type="ECO:0000313" key="2">
    <source>
        <dbReference type="Proteomes" id="UP001219934"/>
    </source>
</evidence>
<protein>
    <submittedName>
        <fullName evidence="1">Uncharacterized protein</fullName>
    </submittedName>
</protein>
<dbReference type="EMBL" id="JAPTMU010000001">
    <property type="protein sequence ID" value="KAJ4948217.1"/>
    <property type="molecule type" value="Genomic_DNA"/>
</dbReference>
<reference evidence="1" key="1">
    <citation type="submission" date="2022-11" db="EMBL/GenBank/DDBJ databases">
        <title>Chromosome-level genome of Pogonophryne albipinna.</title>
        <authorList>
            <person name="Jo E."/>
        </authorList>
    </citation>
    <scope>NUCLEOTIDE SEQUENCE</scope>
    <source>
        <strain evidence="1">SGF0006</strain>
        <tissue evidence="1">Muscle</tissue>
    </source>
</reference>
<name>A0AAD6BQX9_9TELE</name>